<keyword evidence="4" id="KW-0175">Coiled coil</keyword>
<dbReference type="InterPro" id="IPR051642">
    <property type="entry name" value="SWI6-like"/>
</dbReference>
<evidence type="ECO:0000256" key="3">
    <source>
        <dbReference type="PROSITE-ProRule" id="PRU00023"/>
    </source>
</evidence>
<dbReference type="SMART" id="SM01252">
    <property type="entry name" value="KilA-N"/>
    <property type="match status" value="1"/>
</dbReference>
<feature type="repeat" description="ANK" evidence="3">
    <location>
        <begin position="433"/>
        <end position="465"/>
    </location>
</feature>
<dbReference type="SMART" id="SM00248">
    <property type="entry name" value="ANK"/>
    <property type="match status" value="2"/>
</dbReference>
<name>A0A1U7LWL1_NEOID</name>
<dbReference type="Gene3D" id="1.25.40.20">
    <property type="entry name" value="Ankyrin repeat-containing domain"/>
    <property type="match status" value="1"/>
</dbReference>
<dbReference type="InterPro" id="IPR002110">
    <property type="entry name" value="Ankyrin_rpt"/>
</dbReference>
<feature type="domain" description="HTH APSES-type" evidence="5">
    <location>
        <begin position="6"/>
        <end position="113"/>
    </location>
</feature>
<dbReference type="PANTHER" id="PTHR43828">
    <property type="entry name" value="ASPARAGINASE"/>
    <property type="match status" value="1"/>
</dbReference>
<dbReference type="Proteomes" id="UP000186594">
    <property type="component" value="Unassembled WGS sequence"/>
</dbReference>
<dbReference type="InterPro" id="IPR003163">
    <property type="entry name" value="Tscrpt_reg_HTH_APSES-type"/>
</dbReference>
<dbReference type="FunFam" id="3.10.260.10:FF:000001">
    <property type="entry name" value="APSES transcription factor (MbpA)"/>
    <property type="match status" value="1"/>
</dbReference>
<dbReference type="GO" id="GO:0003677">
    <property type="term" value="F:DNA binding"/>
    <property type="evidence" value="ECO:0007669"/>
    <property type="project" value="InterPro"/>
</dbReference>
<protein>
    <submittedName>
        <fullName evidence="6">Start control protein cdc10</fullName>
    </submittedName>
</protein>
<dbReference type="STRING" id="1198029.A0A1U7LWL1"/>
<dbReference type="Pfam" id="PF12796">
    <property type="entry name" value="Ank_2"/>
    <property type="match status" value="1"/>
</dbReference>
<comment type="caution">
    <text evidence="6">The sequence shown here is derived from an EMBL/GenBank/DDBJ whole genome shotgun (WGS) entry which is preliminary data.</text>
</comment>
<keyword evidence="7" id="KW-1185">Reference proteome</keyword>
<evidence type="ECO:0000259" key="5">
    <source>
        <dbReference type="PROSITE" id="PS51299"/>
    </source>
</evidence>
<dbReference type="InterPro" id="IPR018004">
    <property type="entry name" value="KilA/APSES_HTH"/>
</dbReference>
<organism evidence="6 7">
    <name type="scientific">Neolecta irregularis (strain DAH-3)</name>
    <dbReference type="NCBI Taxonomy" id="1198029"/>
    <lineage>
        <taxon>Eukaryota</taxon>
        <taxon>Fungi</taxon>
        <taxon>Dikarya</taxon>
        <taxon>Ascomycota</taxon>
        <taxon>Taphrinomycotina</taxon>
        <taxon>Neolectales</taxon>
        <taxon>Neolectaceae</taxon>
        <taxon>Neolecta</taxon>
    </lineage>
</organism>
<dbReference type="Pfam" id="PF00023">
    <property type="entry name" value="Ank"/>
    <property type="match status" value="1"/>
</dbReference>
<dbReference type="EMBL" id="LXFE01000126">
    <property type="protein sequence ID" value="OLL27024.1"/>
    <property type="molecule type" value="Genomic_DNA"/>
</dbReference>
<dbReference type="GO" id="GO:0001228">
    <property type="term" value="F:DNA-binding transcription activator activity, RNA polymerase II-specific"/>
    <property type="evidence" value="ECO:0007669"/>
    <property type="project" value="UniProtKB-ARBA"/>
</dbReference>
<keyword evidence="1" id="KW-0677">Repeat</keyword>
<dbReference type="OrthoDB" id="6718656at2759"/>
<dbReference type="GO" id="GO:0030907">
    <property type="term" value="C:MBF transcription complex"/>
    <property type="evidence" value="ECO:0007669"/>
    <property type="project" value="TreeGrafter"/>
</dbReference>
<evidence type="ECO:0000256" key="4">
    <source>
        <dbReference type="SAM" id="Coils"/>
    </source>
</evidence>
<dbReference type="SUPFAM" id="SSF48403">
    <property type="entry name" value="Ankyrin repeat"/>
    <property type="match status" value="1"/>
</dbReference>
<keyword evidence="2 3" id="KW-0040">ANK repeat</keyword>
<evidence type="ECO:0000256" key="1">
    <source>
        <dbReference type="ARBA" id="ARBA00022737"/>
    </source>
</evidence>
<dbReference type="PROSITE" id="PS51299">
    <property type="entry name" value="HTH_APSES"/>
    <property type="match status" value="1"/>
</dbReference>
<feature type="repeat" description="ANK" evidence="3">
    <location>
        <begin position="307"/>
        <end position="339"/>
    </location>
</feature>
<dbReference type="PROSITE" id="PS50088">
    <property type="entry name" value="ANK_REPEAT"/>
    <property type="match status" value="2"/>
</dbReference>
<dbReference type="InterPro" id="IPR036770">
    <property type="entry name" value="Ankyrin_rpt-contain_sf"/>
</dbReference>
<reference evidence="6 7" key="1">
    <citation type="submission" date="2016-04" db="EMBL/GenBank/DDBJ databases">
        <title>Evolutionary innovation and constraint leading to complex multicellularity in the Ascomycota.</title>
        <authorList>
            <person name="Cisse O."/>
            <person name="Nguyen A."/>
            <person name="Hewitt D.A."/>
            <person name="Jedd G."/>
            <person name="Stajich J.E."/>
        </authorList>
    </citation>
    <scope>NUCLEOTIDE SEQUENCE [LARGE SCALE GENOMIC DNA]</scope>
    <source>
        <strain evidence="6 7">DAH-3</strain>
    </source>
</reference>
<feature type="coiled-coil region" evidence="4">
    <location>
        <begin position="533"/>
        <end position="584"/>
    </location>
</feature>
<gene>
    <name evidence="6" type="ORF">NEOLI_000039</name>
</gene>
<sequence length="708" mass="80113">MENSGIYSAIYSGVHVFEMLINDIAVMRRRHDSYLNATQILKVAGIDKGKRTKILEKEILTGEHEKVQGGYGKYQGTWVPFQRGVQFCADYGVQDSLRPLLELDTTSTVHGTPTKEQAMAARRKNMYGNNRQKIRSAAYTYDGNSPYTDGANAAKTALKGRNNQTPEQSYQTNRHMTRPLGTPTHSNYMSTIHEEQGFAQPHYSNIPPKFWPQRGLNSDYEPPRKRIRHTIDQTFEDQSDVFSMTGDANSHPFFAPTHVEPFGDPQYLFSKNYMTELFMREDLNTTEQVLAYLNEEDVALDVHIDQVGHSALHWAAALARVSVAEALIRKGASPIERNFSGETPLIRAVNVTNSHEQDAFPKLLEILCPALPLADHQERTVLHQIAITAGMHNRSAVASSYLNSIIRWLVEHKDHQYGLERFSRDVVNRRDINGDTALNIAARVGNAKIVQQLIEIGADPKIQNKAQLCAEDFGFPGLMSLSLSHQIHRSYEDSIDGPPPDQNSRGIIESISQALSELDERYKQEVIKHDNTINQVHSQVREITNQLKEARNQAASLEQKSNRLHEAERRKKQFELRIQQIEENFHSQVNGQVNGWNYTGPIDPDAPFKEELAGEPTVERLKVLIQAYQKVVDQLKITLGGIEEDHRVQEARLRGLVARCTNIPDEKIDGLIDELLEAVESDLPLDQDRFDKLASNLELQHNQTAPQT</sequence>
<dbReference type="AlphaFoldDB" id="A0A1U7LWL1"/>
<dbReference type="PROSITE" id="PS50297">
    <property type="entry name" value="ANK_REP_REGION"/>
    <property type="match status" value="2"/>
</dbReference>
<dbReference type="Gene3D" id="3.10.260.10">
    <property type="entry name" value="Transcription regulator HTH, APSES-type DNA-binding domain"/>
    <property type="match status" value="1"/>
</dbReference>
<accession>A0A1U7LWL1</accession>
<evidence type="ECO:0000313" key="7">
    <source>
        <dbReference type="Proteomes" id="UP000186594"/>
    </source>
</evidence>
<dbReference type="OMA" id="HHIAMMA"/>
<dbReference type="GO" id="GO:0033309">
    <property type="term" value="C:SBF transcription complex"/>
    <property type="evidence" value="ECO:0007669"/>
    <property type="project" value="TreeGrafter"/>
</dbReference>
<evidence type="ECO:0000256" key="2">
    <source>
        <dbReference type="ARBA" id="ARBA00023043"/>
    </source>
</evidence>
<dbReference type="InterPro" id="IPR036887">
    <property type="entry name" value="HTH_APSES_sf"/>
</dbReference>
<dbReference type="SUPFAM" id="SSF54616">
    <property type="entry name" value="DNA-binding domain of Mlu1-box binding protein MBP1"/>
    <property type="match status" value="1"/>
</dbReference>
<dbReference type="Pfam" id="PF04383">
    <property type="entry name" value="KilA-N"/>
    <property type="match status" value="1"/>
</dbReference>
<proteinExistence type="predicted"/>
<evidence type="ECO:0000313" key="6">
    <source>
        <dbReference type="EMBL" id="OLL27024.1"/>
    </source>
</evidence>
<dbReference type="PANTHER" id="PTHR43828:SF3">
    <property type="entry name" value="CHROMO DOMAIN-CONTAINING PROTEIN"/>
    <property type="match status" value="1"/>
</dbReference>